<dbReference type="InterPro" id="IPR056619">
    <property type="entry name" value="C8-3_MUC4"/>
</dbReference>
<accession>A0AAV2HK73</accession>
<dbReference type="GO" id="GO:0005176">
    <property type="term" value="F:ErbB-2 class receptor binding"/>
    <property type="evidence" value="ECO:0007669"/>
    <property type="project" value="TreeGrafter"/>
</dbReference>
<comment type="caution">
    <text evidence="13">The sequence shown here is derived from an EMBL/GenBank/DDBJ whole genome shotgun (WGS) entry which is preliminary data.</text>
</comment>
<keyword evidence="3" id="KW-0254">Endocytosis</keyword>
<dbReference type="InterPro" id="IPR000742">
    <property type="entry name" value="EGF"/>
</dbReference>
<feature type="domain" description="EGF-like calcium-binding" evidence="11">
    <location>
        <begin position="284"/>
        <end position="324"/>
    </location>
</feature>
<keyword evidence="2" id="KW-0245">EGF-like domain</keyword>
<reference evidence="13 14" key="1">
    <citation type="submission" date="2024-04" db="EMBL/GenBank/DDBJ databases">
        <authorList>
            <consortium name="Genoscope - CEA"/>
            <person name="William W."/>
        </authorList>
    </citation>
    <scope>NUCLEOTIDE SEQUENCE [LARGE SCALE GENOMIC DNA]</scope>
</reference>
<dbReference type="InterPro" id="IPR051495">
    <property type="entry name" value="Epithelial_Barrier/Signaling"/>
</dbReference>
<feature type="domain" description="EGF-like" evidence="12">
    <location>
        <begin position="239"/>
        <end position="283"/>
    </location>
</feature>
<dbReference type="SUPFAM" id="SSF57184">
    <property type="entry name" value="Growth factor receptor domain"/>
    <property type="match status" value="1"/>
</dbReference>
<dbReference type="PANTHER" id="PTHR13802">
    <property type="entry name" value="MUCIN 4-RELATED"/>
    <property type="match status" value="1"/>
</dbReference>
<evidence type="ECO:0000256" key="7">
    <source>
        <dbReference type="ARBA" id="ARBA00023136"/>
    </source>
</evidence>
<evidence type="ECO:0000313" key="14">
    <source>
        <dbReference type="Proteomes" id="UP001497497"/>
    </source>
</evidence>
<dbReference type="PANTHER" id="PTHR13802:SF52">
    <property type="entry name" value="MUCIN-4"/>
    <property type="match status" value="1"/>
</dbReference>
<dbReference type="Gene3D" id="2.60.40.10">
    <property type="entry name" value="Immunoglobulins"/>
    <property type="match status" value="1"/>
</dbReference>
<evidence type="ECO:0000256" key="10">
    <source>
        <dbReference type="ARBA" id="ARBA00023180"/>
    </source>
</evidence>
<evidence type="ECO:0000313" key="13">
    <source>
        <dbReference type="EMBL" id="CAL1533938.1"/>
    </source>
</evidence>
<dbReference type="SMART" id="SM00181">
    <property type="entry name" value="EGF"/>
    <property type="match status" value="3"/>
</dbReference>
<feature type="domain" description="EGF-like" evidence="12">
    <location>
        <begin position="287"/>
        <end position="324"/>
    </location>
</feature>
<dbReference type="InterPro" id="IPR001881">
    <property type="entry name" value="EGF-like_Ca-bd_dom"/>
</dbReference>
<evidence type="ECO:0000256" key="5">
    <source>
        <dbReference type="ARBA" id="ARBA00022737"/>
    </source>
</evidence>
<evidence type="ECO:0000256" key="6">
    <source>
        <dbReference type="ARBA" id="ARBA00022989"/>
    </source>
</evidence>
<evidence type="ECO:0000256" key="1">
    <source>
        <dbReference type="ARBA" id="ARBA00004479"/>
    </source>
</evidence>
<feature type="non-terminal residue" evidence="13">
    <location>
        <position position="324"/>
    </location>
</feature>
<comment type="subcellular location">
    <subcellularLocation>
        <location evidence="1">Membrane</location>
        <topology evidence="1">Single-pass type I membrane protein</topology>
    </subcellularLocation>
</comment>
<keyword evidence="4" id="KW-0812">Transmembrane</keyword>
<name>A0AAV2HK73_LYMST</name>
<dbReference type="InterPro" id="IPR018097">
    <property type="entry name" value="EGF_Ca-bd_CS"/>
</dbReference>
<dbReference type="EMBL" id="CAXITT010000156">
    <property type="protein sequence ID" value="CAL1533938.1"/>
    <property type="molecule type" value="Genomic_DNA"/>
</dbReference>
<keyword evidence="10" id="KW-0325">Glycoprotein</keyword>
<dbReference type="Proteomes" id="UP001497497">
    <property type="component" value="Unassembled WGS sequence"/>
</dbReference>
<dbReference type="GO" id="GO:0005509">
    <property type="term" value="F:calcium ion binding"/>
    <property type="evidence" value="ECO:0007669"/>
    <property type="project" value="InterPro"/>
</dbReference>
<proteinExistence type="predicted"/>
<sequence length="324" mass="35089">MTEEQIYRNFATKYQVTTATSVFIYANGMTADNYTKAGFTPVFRSSFGNSSALFKEAVAVCGVGEELCIYDYLVTGDKRFAANTKSTQAFSITSRKTLENHIPNITVANGTKFVNQRWFVQDGAVNTLKFTATDNDGDLLIYLLDGSPKGASVNQSGILTYTPNSLEPVNIGVRVKDTKNGYSPIFYVPIIICPRCSGHGTCDLNNTRNIEFFDGLVQVLKCACLPAYIGDSCATEKDACKSKPCSQGQNCTDLTAAQQGNSSVGHVCGPCPAGFEDLNKRCIDKDECNGTKVCDQICTNTEGSYRCSCNDGFVVSALNPRTCL</sequence>
<dbReference type="InterPro" id="IPR009030">
    <property type="entry name" value="Growth_fac_rcpt_cys_sf"/>
</dbReference>
<dbReference type="Pfam" id="PF07645">
    <property type="entry name" value="EGF_CA"/>
    <property type="match status" value="1"/>
</dbReference>
<evidence type="ECO:0000256" key="9">
    <source>
        <dbReference type="ARBA" id="ARBA00023170"/>
    </source>
</evidence>
<dbReference type="SMART" id="SM00179">
    <property type="entry name" value="EGF_CA"/>
    <property type="match status" value="2"/>
</dbReference>
<evidence type="ECO:0000259" key="11">
    <source>
        <dbReference type="SMART" id="SM00179"/>
    </source>
</evidence>
<dbReference type="PROSITE" id="PS01187">
    <property type="entry name" value="EGF_CA"/>
    <property type="match status" value="1"/>
</dbReference>
<keyword evidence="7" id="KW-0472">Membrane</keyword>
<evidence type="ECO:0000259" key="12">
    <source>
        <dbReference type="SMART" id="SM00181"/>
    </source>
</evidence>
<dbReference type="InterPro" id="IPR049883">
    <property type="entry name" value="NOTCH1_EGF-like"/>
</dbReference>
<dbReference type="Pfam" id="PF23263">
    <property type="entry name" value="C8-3_MUC4"/>
    <property type="match status" value="1"/>
</dbReference>
<evidence type="ECO:0000256" key="4">
    <source>
        <dbReference type="ARBA" id="ARBA00022692"/>
    </source>
</evidence>
<feature type="domain" description="EGF-like" evidence="12">
    <location>
        <begin position="192"/>
        <end position="234"/>
    </location>
</feature>
<evidence type="ECO:0000256" key="2">
    <source>
        <dbReference type="ARBA" id="ARBA00022536"/>
    </source>
</evidence>
<keyword evidence="5" id="KW-0677">Repeat</keyword>
<evidence type="ECO:0000256" key="3">
    <source>
        <dbReference type="ARBA" id="ARBA00022583"/>
    </source>
</evidence>
<keyword evidence="14" id="KW-1185">Reference proteome</keyword>
<dbReference type="SUPFAM" id="SSF57196">
    <property type="entry name" value="EGF/Laminin"/>
    <property type="match status" value="1"/>
</dbReference>
<keyword evidence="9" id="KW-0675">Receptor</keyword>
<feature type="domain" description="EGF-like calcium-binding" evidence="11">
    <location>
        <begin position="236"/>
        <end position="283"/>
    </location>
</feature>
<dbReference type="AlphaFoldDB" id="A0AAV2HK73"/>
<protein>
    <submittedName>
        <fullName evidence="13">Uncharacterized protein</fullName>
    </submittedName>
</protein>
<dbReference type="GO" id="GO:0006897">
    <property type="term" value="P:endocytosis"/>
    <property type="evidence" value="ECO:0007669"/>
    <property type="project" value="UniProtKB-KW"/>
</dbReference>
<keyword evidence="6" id="KW-1133">Transmembrane helix</keyword>
<evidence type="ECO:0000256" key="8">
    <source>
        <dbReference type="ARBA" id="ARBA00023157"/>
    </source>
</evidence>
<dbReference type="GO" id="GO:0016020">
    <property type="term" value="C:membrane"/>
    <property type="evidence" value="ECO:0007669"/>
    <property type="project" value="UniProtKB-SubCell"/>
</dbReference>
<organism evidence="13 14">
    <name type="scientific">Lymnaea stagnalis</name>
    <name type="common">Great pond snail</name>
    <name type="synonym">Helix stagnalis</name>
    <dbReference type="NCBI Taxonomy" id="6523"/>
    <lineage>
        <taxon>Eukaryota</taxon>
        <taxon>Metazoa</taxon>
        <taxon>Spiralia</taxon>
        <taxon>Lophotrochozoa</taxon>
        <taxon>Mollusca</taxon>
        <taxon>Gastropoda</taxon>
        <taxon>Heterobranchia</taxon>
        <taxon>Euthyneura</taxon>
        <taxon>Panpulmonata</taxon>
        <taxon>Hygrophila</taxon>
        <taxon>Lymnaeoidea</taxon>
        <taxon>Lymnaeidae</taxon>
        <taxon>Lymnaea</taxon>
    </lineage>
</organism>
<dbReference type="InterPro" id="IPR013783">
    <property type="entry name" value="Ig-like_fold"/>
</dbReference>
<keyword evidence="8" id="KW-1015">Disulfide bond</keyword>
<gene>
    <name evidence="13" type="ORF">GSLYS_00007898001</name>
</gene>
<dbReference type="Gene3D" id="2.10.25.10">
    <property type="entry name" value="Laminin"/>
    <property type="match status" value="2"/>
</dbReference>
<dbReference type="FunFam" id="2.10.25.10:FF:000009">
    <property type="entry name" value="Low-density lipoprotein receptor isoform 1"/>
    <property type="match status" value="1"/>
</dbReference>